<feature type="compositionally biased region" description="Low complexity" evidence="1">
    <location>
        <begin position="147"/>
        <end position="162"/>
    </location>
</feature>
<accession>A0AA46WSW7</accession>
<feature type="region of interest" description="Disordered" evidence="1">
    <location>
        <begin position="147"/>
        <end position="237"/>
    </location>
</feature>
<evidence type="ECO:0000313" key="3">
    <source>
        <dbReference type="EMBL" id="UZF43751.1"/>
    </source>
</evidence>
<dbReference type="Pfam" id="PF10708">
    <property type="entry name" value="DUF2510"/>
    <property type="match status" value="1"/>
</dbReference>
<dbReference type="InterPro" id="IPR018929">
    <property type="entry name" value="DUF2510"/>
</dbReference>
<dbReference type="RefSeq" id="WP_080968243.1">
    <property type="nucleotide sequence ID" value="NZ_CP083974.1"/>
</dbReference>
<evidence type="ECO:0000259" key="2">
    <source>
        <dbReference type="Pfam" id="PF10708"/>
    </source>
</evidence>
<name>A0AA46WSW7_RHORH</name>
<feature type="compositionally biased region" description="Low complexity" evidence="1">
    <location>
        <begin position="87"/>
        <end position="120"/>
    </location>
</feature>
<gene>
    <name evidence="3" type="ORF">KUM34_017945</name>
</gene>
<feature type="compositionally biased region" description="Basic and acidic residues" evidence="1">
    <location>
        <begin position="228"/>
        <end position="237"/>
    </location>
</feature>
<organism evidence="3 4">
    <name type="scientific">Rhodococcus rhodochrous</name>
    <dbReference type="NCBI Taxonomy" id="1829"/>
    <lineage>
        <taxon>Bacteria</taxon>
        <taxon>Bacillati</taxon>
        <taxon>Actinomycetota</taxon>
        <taxon>Actinomycetes</taxon>
        <taxon>Mycobacteriales</taxon>
        <taxon>Nocardiaceae</taxon>
        <taxon>Rhodococcus</taxon>
    </lineage>
</organism>
<feature type="region of interest" description="Disordered" evidence="1">
    <location>
        <begin position="81"/>
        <end position="129"/>
    </location>
</feature>
<proteinExistence type="predicted"/>
<feature type="domain" description="DUF2510" evidence="2">
    <location>
        <begin position="5"/>
        <end position="37"/>
    </location>
</feature>
<evidence type="ECO:0000313" key="4">
    <source>
        <dbReference type="Proteomes" id="UP001162740"/>
    </source>
</evidence>
<feature type="region of interest" description="Disordered" evidence="1">
    <location>
        <begin position="1"/>
        <end position="59"/>
    </location>
</feature>
<dbReference type="AlphaFoldDB" id="A0AA46WSW7"/>
<dbReference type="Proteomes" id="UP001162740">
    <property type="component" value="Chromosome"/>
</dbReference>
<sequence>MNPPAGWHPDPYDPSIDRYWDGQQWTNQTRPKGSGDPTQVFGAVGQGGNPPAGGEQKRRKWPWALGAGLVGLVALGAAVGDEEPKTETSSVVSTTSSSVAPTTTTAKPTTTTPRTTTPAPIMTSDSPAVVPLVPQAGTTVVETTTEYTPPAPAYTLPATTEYTPPPTPEYTPPPVTQYTPPPAPAYTPPPAPAQQSGGTVHGGSFCSTPGATGVTTKGTPMVCAPGSDGRDRWQSPN</sequence>
<feature type="compositionally biased region" description="Polar residues" evidence="1">
    <location>
        <begin position="205"/>
        <end position="218"/>
    </location>
</feature>
<dbReference type="EMBL" id="CP083974">
    <property type="protein sequence ID" value="UZF43751.1"/>
    <property type="molecule type" value="Genomic_DNA"/>
</dbReference>
<feature type="compositionally biased region" description="Pro residues" evidence="1">
    <location>
        <begin position="163"/>
        <end position="192"/>
    </location>
</feature>
<protein>
    <submittedName>
        <fullName evidence="3">DUF2510 domain-containing protein</fullName>
    </submittedName>
</protein>
<reference evidence="3 4" key="1">
    <citation type="journal article" date="2021" name="Front. Microbiol.">
        <title>Bacterial Transformation of Aromatic Monomers in Softwood Black Liquor.</title>
        <authorList>
            <person name="Navas L.E."/>
            <person name="Dexter G."/>
            <person name="Liu J."/>
            <person name="Levy-Booth D."/>
            <person name="Cho M."/>
            <person name="Jang S.K."/>
            <person name="Mansfield S.D."/>
            <person name="Renneckar S."/>
            <person name="Mohn W.W."/>
            <person name="Eltis L.D."/>
        </authorList>
    </citation>
    <scope>NUCLEOTIDE SEQUENCE [LARGE SCALE GENOMIC DNA]</scope>
    <source>
        <strain evidence="3 4">GD02</strain>
    </source>
</reference>
<evidence type="ECO:0000256" key="1">
    <source>
        <dbReference type="SAM" id="MobiDB-lite"/>
    </source>
</evidence>